<dbReference type="KEGG" id="vcn:VOLCADRAFT_92769"/>
<protein>
    <submittedName>
        <fullName evidence="1">Uncharacterized protein</fullName>
    </submittedName>
</protein>
<dbReference type="Proteomes" id="UP000001058">
    <property type="component" value="Unassembled WGS sequence"/>
</dbReference>
<dbReference type="Gene3D" id="1.25.40.20">
    <property type="entry name" value="Ankyrin repeat-containing domain"/>
    <property type="match status" value="1"/>
</dbReference>
<accession>D8U0X2</accession>
<dbReference type="RefSeq" id="XP_002952153.1">
    <property type="nucleotide sequence ID" value="XM_002952107.1"/>
</dbReference>
<dbReference type="GeneID" id="9628492"/>
<evidence type="ECO:0000313" key="1">
    <source>
        <dbReference type="EMBL" id="EFJ46624.1"/>
    </source>
</evidence>
<proteinExistence type="predicted"/>
<sequence>MAEAARGGRGAFASCRALRDAFHSVVRFPNMFSRYCLSAWGPHDAIWKALGIAPHILGAVTNKEREQKLRALLRALVEGGADVTVAVTKLIMRVISIGSVNLLSDLLQLLDSEPGKDEKTRGQQRGLMVNHVASCCTALTCGSCMPQFNQEVVRLLVRAITVTAGVPIHMNTLTKALSNAACRGRASAVEGLLEACPSPECIDAALYFTSKTRHGGVMGQLINAGGKVTKHEMHNALYGAYPEMVWHMIHALRRDGVWNRDLASEVLSEACTSSSSLYEAPDAQLVRRAATLRMLVSEFDADPSARGSGCLAVASAQTAPFDRLAELMMLMGADIDAALLTLCSSAPEDGPLARWQKDRHSHGVRGLLALGAETPAGASQAACAALERNLQEPMQLLVGSGAVPAVDCEALLSWALGTPSAAAAPHGAAAHVGPADGAAMAGQRRWDCVQMLVQSGAVSHGAVQRALQEACRRGDVEAVGELASLGVGGPESCNAAFWLAFEGRHYGCMQRLQALGAVTAEVWDEAARVEAARKKLRHV</sequence>
<reference evidence="1 2" key="1">
    <citation type="journal article" date="2010" name="Science">
        <title>Genomic analysis of organismal complexity in the multicellular green alga Volvox carteri.</title>
        <authorList>
            <person name="Prochnik S.E."/>
            <person name="Umen J."/>
            <person name="Nedelcu A.M."/>
            <person name="Hallmann A."/>
            <person name="Miller S.M."/>
            <person name="Nishii I."/>
            <person name="Ferris P."/>
            <person name="Kuo A."/>
            <person name="Mitros T."/>
            <person name="Fritz-Laylin L.K."/>
            <person name="Hellsten U."/>
            <person name="Chapman J."/>
            <person name="Simakov O."/>
            <person name="Rensing S.A."/>
            <person name="Terry A."/>
            <person name="Pangilinan J."/>
            <person name="Kapitonov V."/>
            <person name="Jurka J."/>
            <person name="Salamov A."/>
            <person name="Shapiro H."/>
            <person name="Schmutz J."/>
            <person name="Grimwood J."/>
            <person name="Lindquist E."/>
            <person name="Lucas S."/>
            <person name="Grigoriev I.V."/>
            <person name="Schmitt R."/>
            <person name="Kirk D."/>
            <person name="Rokhsar D.S."/>
        </authorList>
    </citation>
    <scope>NUCLEOTIDE SEQUENCE [LARGE SCALE GENOMIC DNA]</scope>
    <source>
        <strain evidence="2">f. Nagariensis / Eve</strain>
    </source>
</reference>
<dbReference type="InterPro" id="IPR036770">
    <property type="entry name" value="Ankyrin_rpt-contain_sf"/>
</dbReference>
<dbReference type="OrthoDB" id="543786at2759"/>
<keyword evidence="2" id="KW-1185">Reference proteome</keyword>
<organism evidence="2">
    <name type="scientific">Volvox carteri f. nagariensis</name>
    <dbReference type="NCBI Taxonomy" id="3068"/>
    <lineage>
        <taxon>Eukaryota</taxon>
        <taxon>Viridiplantae</taxon>
        <taxon>Chlorophyta</taxon>
        <taxon>core chlorophytes</taxon>
        <taxon>Chlorophyceae</taxon>
        <taxon>CS clade</taxon>
        <taxon>Chlamydomonadales</taxon>
        <taxon>Volvocaceae</taxon>
        <taxon>Volvox</taxon>
    </lineage>
</organism>
<gene>
    <name evidence="1" type="ORF">VOLCADRAFT_92769</name>
</gene>
<dbReference type="EMBL" id="GL378349">
    <property type="protein sequence ID" value="EFJ46624.1"/>
    <property type="molecule type" value="Genomic_DNA"/>
</dbReference>
<name>D8U0X2_VOLCA</name>
<evidence type="ECO:0000313" key="2">
    <source>
        <dbReference type="Proteomes" id="UP000001058"/>
    </source>
</evidence>
<dbReference type="AlphaFoldDB" id="D8U0X2"/>
<dbReference type="InParanoid" id="D8U0X2"/>